<feature type="transmembrane region" description="Helical" evidence="6">
    <location>
        <begin position="144"/>
        <end position="164"/>
    </location>
</feature>
<dbReference type="PANTHER" id="PTHR42709">
    <property type="entry name" value="ALKALINE PHOSPHATASE LIKE PROTEIN"/>
    <property type="match status" value="1"/>
</dbReference>
<feature type="transmembrane region" description="Helical" evidence="6">
    <location>
        <begin position="56"/>
        <end position="80"/>
    </location>
</feature>
<evidence type="ECO:0000256" key="1">
    <source>
        <dbReference type="ARBA" id="ARBA00004651"/>
    </source>
</evidence>
<accession>A0A0G0QU69</accession>
<comment type="caution">
    <text evidence="8">The sequence shown here is derived from an EMBL/GenBank/DDBJ whole genome shotgun (WGS) entry which is preliminary data.</text>
</comment>
<dbReference type="InterPro" id="IPR032816">
    <property type="entry name" value="VTT_dom"/>
</dbReference>
<keyword evidence="3 6" id="KW-0812">Transmembrane</keyword>
<dbReference type="GO" id="GO:0005886">
    <property type="term" value="C:plasma membrane"/>
    <property type="evidence" value="ECO:0007669"/>
    <property type="project" value="UniProtKB-SubCell"/>
</dbReference>
<dbReference type="Pfam" id="PF09335">
    <property type="entry name" value="VTT_dom"/>
    <property type="match status" value="1"/>
</dbReference>
<dbReference type="PATRIC" id="fig|1619033.3.peg.280"/>
<dbReference type="InterPro" id="IPR051311">
    <property type="entry name" value="DedA_domain"/>
</dbReference>
<keyword evidence="5 6" id="KW-0472">Membrane</keyword>
<evidence type="ECO:0000256" key="4">
    <source>
        <dbReference type="ARBA" id="ARBA00022989"/>
    </source>
</evidence>
<evidence type="ECO:0000256" key="5">
    <source>
        <dbReference type="ARBA" id="ARBA00023136"/>
    </source>
</evidence>
<feature type="domain" description="VTT" evidence="7">
    <location>
        <begin position="38"/>
        <end position="163"/>
    </location>
</feature>
<proteinExistence type="predicted"/>
<reference evidence="8 9" key="1">
    <citation type="journal article" date="2015" name="Nature">
        <title>rRNA introns, odd ribosomes, and small enigmatic genomes across a large radiation of phyla.</title>
        <authorList>
            <person name="Brown C.T."/>
            <person name="Hug L.A."/>
            <person name="Thomas B.C."/>
            <person name="Sharon I."/>
            <person name="Castelle C.J."/>
            <person name="Singh A."/>
            <person name="Wilkins M.J."/>
            <person name="Williams K.H."/>
            <person name="Banfield J.F."/>
        </authorList>
    </citation>
    <scope>NUCLEOTIDE SEQUENCE [LARGE SCALE GENOMIC DNA]</scope>
</reference>
<gene>
    <name evidence="8" type="ORF">UT75_C0003G0021</name>
</gene>
<sequence length="208" mass="23230">MISNIISVVSSWALAFIDKTGYVGVFILSLVESAGIPVPSEVVLPFSGFLAYSGRFSFLAVVVIATLANYFGSVILFLIGKSGGRWLLERYGKFLLISRHDLEVGDKWFYRHGAKVAFWGRLLPIVRTFISLPAGMARMDFGKFSAYTLAGAFPWNLLLAYVGFKAGANWNILRAYFHKADYAIVGVSAILLSWFLYKKYEQRKVNSI</sequence>
<evidence type="ECO:0000256" key="3">
    <source>
        <dbReference type="ARBA" id="ARBA00022692"/>
    </source>
</evidence>
<evidence type="ECO:0000256" key="2">
    <source>
        <dbReference type="ARBA" id="ARBA00022475"/>
    </source>
</evidence>
<protein>
    <recommendedName>
        <fullName evidence="7">VTT domain-containing protein</fullName>
    </recommendedName>
</protein>
<evidence type="ECO:0000313" key="9">
    <source>
        <dbReference type="Proteomes" id="UP000034072"/>
    </source>
</evidence>
<feature type="transmembrane region" description="Helical" evidence="6">
    <location>
        <begin position="176"/>
        <end position="197"/>
    </location>
</feature>
<organism evidence="8 9">
    <name type="scientific">Candidatus Yanofskybacteria bacterium GW2011_GWE2_40_11</name>
    <dbReference type="NCBI Taxonomy" id="1619033"/>
    <lineage>
        <taxon>Bacteria</taxon>
        <taxon>Candidatus Yanofskyibacteriota</taxon>
    </lineage>
</organism>
<dbReference type="Proteomes" id="UP000034072">
    <property type="component" value="Unassembled WGS sequence"/>
</dbReference>
<dbReference type="AlphaFoldDB" id="A0A0G0QU69"/>
<comment type="subcellular location">
    <subcellularLocation>
        <location evidence="1">Cell membrane</location>
        <topology evidence="1">Multi-pass membrane protein</topology>
    </subcellularLocation>
</comment>
<dbReference type="EMBL" id="LBXZ01000003">
    <property type="protein sequence ID" value="KKR40891.1"/>
    <property type="molecule type" value="Genomic_DNA"/>
</dbReference>
<evidence type="ECO:0000256" key="6">
    <source>
        <dbReference type="SAM" id="Phobius"/>
    </source>
</evidence>
<feature type="transmembrane region" description="Helical" evidence="6">
    <location>
        <begin position="12"/>
        <end position="36"/>
    </location>
</feature>
<name>A0A0G0QU69_9BACT</name>
<dbReference type="PANTHER" id="PTHR42709:SF6">
    <property type="entry name" value="UNDECAPRENYL PHOSPHATE TRANSPORTER A"/>
    <property type="match status" value="1"/>
</dbReference>
<keyword evidence="4 6" id="KW-1133">Transmembrane helix</keyword>
<evidence type="ECO:0000313" key="8">
    <source>
        <dbReference type="EMBL" id="KKR40891.1"/>
    </source>
</evidence>
<evidence type="ECO:0000259" key="7">
    <source>
        <dbReference type="Pfam" id="PF09335"/>
    </source>
</evidence>
<keyword evidence="2" id="KW-1003">Cell membrane</keyword>